<organism evidence="1 2">
    <name type="scientific">Entomophthora muscae</name>
    <dbReference type="NCBI Taxonomy" id="34485"/>
    <lineage>
        <taxon>Eukaryota</taxon>
        <taxon>Fungi</taxon>
        <taxon>Fungi incertae sedis</taxon>
        <taxon>Zoopagomycota</taxon>
        <taxon>Entomophthoromycotina</taxon>
        <taxon>Entomophthoromycetes</taxon>
        <taxon>Entomophthorales</taxon>
        <taxon>Entomophthoraceae</taxon>
        <taxon>Entomophthora</taxon>
    </lineage>
</organism>
<evidence type="ECO:0000313" key="2">
    <source>
        <dbReference type="Proteomes" id="UP001165960"/>
    </source>
</evidence>
<name>A0ACC2U8G2_9FUNG</name>
<sequence length="288" mass="32321">MVLLFIILLALVFGQEKRIVAVGDIHGDFQNALKVLKMAGVTDDKGKWIGGNNTTLVQTGDILDRGPDTIRLYNYFMQLQKDAESLGGEVVVLLGNHELMNLEGDVRYVSSEEEQTFGSKRERKREFSKNGEIGKFILSLNVTKIIDGTIFVHGGISAKFSKQGADKLNTKARKYLKNGSSKELKEHGLFQKDTDGPLWYRGFYKNPGKEACSELQEVLKNMGARRMVMGHTITESKKIESHCHGQAYFIDVGISSFYEDGSLAALELTKDSATSIYPKERRRLDFIR</sequence>
<dbReference type="Proteomes" id="UP001165960">
    <property type="component" value="Unassembled WGS sequence"/>
</dbReference>
<proteinExistence type="predicted"/>
<dbReference type="EMBL" id="QTSX02001176">
    <property type="protein sequence ID" value="KAJ9083084.1"/>
    <property type="molecule type" value="Genomic_DNA"/>
</dbReference>
<protein>
    <submittedName>
        <fullName evidence="1">Uncharacterized protein</fullName>
    </submittedName>
</protein>
<reference evidence="1" key="1">
    <citation type="submission" date="2022-04" db="EMBL/GenBank/DDBJ databases">
        <title>Genome of the entomopathogenic fungus Entomophthora muscae.</title>
        <authorList>
            <person name="Elya C."/>
            <person name="Lovett B.R."/>
            <person name="Lee E."/>
            <person name="Macias A.M."/>
            <person name="Hajek A.E."/>
            <person name="De Bivort B.L."/>
            <person name="Kasson M.T."/>
            <person name="De Fine Licht H.H."/>
            <person name="Stajich J.E."/>
        </authorList>
    </citation>
    <scope>NUCLEOTIDE SEQUENCE</scope>
    <source>
        <strain evidence="1">Berkeley</strain>
    </source>
</reference>
<gene>
    <name evidence="1" type="ORF">DSO57_1038243</name>
</gene>
<evidence type="ECO:0000313" key="1">
    <source>
        <dbReference type="EMBL" id="KAJ9083084.1"/>
    </source>
</evidence>
<comment type="caution">
    <text evidence="1">The sequence shown here is derived from an EMBL/GenBank/DDBJ whole genome shotgun (WGS) entry which is preliminary data.</text>
</comment>
<accession>A0ACC2U8G2</accession>
<keyword evidence="2" id="KW-1185">Reference proteome</keyword>